<dbReference type="AlphaFoldDB" id="A0A3G8JJQ2"/>
<keyword evidence="5" id="KW-1185">Reference proteome</keyword>
<reference evidence="4 5" key="1">
    <citation type="submission" date="2018-11" db="EMBL/GenBank/DDBJ databases">
        <title>Gordonia insulae sp. nov., isolated from an island soil.</title>
        <authorList>
            <person name="Kim Y.S."/>
            <person name="Kim S.B."/>
        </authorList>
    </citation>
    <scope>NUCLEOTIDE SEQUENCE [LARGE SCALE GENOMIC DNA]</scope>
    <source>
        <strain evidence="4 5">MMS17-SY073</strain>
    </source>
</reference>
<evidence type="ECO:0000259" key="3">
    <source>
        <dbReference type="Pfam" id="PF13828"/>
    </source>
</evidence>
<sequence length="227" mass="24012">MESVRCSRFGEIESSGAGTVDAGTRRKGAFVTYPPEPGWERRPPHDEWTPMPPTDPPGGPEGGHGQVYGQSPFGAASDPYPSDQYGQNPYAQSQYPQNPYGQNPYGQNQYPQNQYPQAYGQYAGYQNPYGYGATMRPETDGRAIASLICGVLSLPLAFMCSGLGLPLPIVAVVLGFLARRDIENSGGLKTGSGMALAGIITGAVGIVLMLLMLTVLGVSIADDFAAA</sequence>
<dbReference type="KEGG" id="gom:D7316_01841"/>
<dbReference type="EMBL" id="CP033972">
    <property type="protein sequence ID" value="AZG45246.1"/>
    <property type="molecule type" value="Genomic_DNA"/>
</dbReference>
<protein>
    <recommendedName>
        <fullName evidence="3">DUF4190 domain-containing protein</fullName>
    </recommendedName>
</protein>
<feature type="compositionally biased region" description="Basic and acidic residues" evidence="1">
    <location>
        <begin position="38"/>
        <end position="48"/>
    </location>
</feature>
<name>A0A3G8JJQ2_9ACTN</name>
<feature type="domain" description="DUF4190" evidence="3">
    <location>
        <begin position="143"/>
        <end position="211"/>
    </location>
</feature>
<dbReference type="InterPro" id="IPR025241">
    <property type="entry name" value="DUF4190"/>
</dbReference>
<keyword evidence="2" id="KW-0812">Transmembrane</keyword>
<feature type="region of interest" description="Disordered" evidence="1">
    <location>
        <begin position="1"/>
        <end position="113"/>
    </location>
</feature>
<feature type="compositionally biased region" description="Pro residues" evidence="1">
    <location>
        <begin position="50"/>
        <end position="59"/>
    </location>
</feature>
<dbReference type="Proteomes" id="UP000271469">
    <property type="component" value="Chromosome"/>
</dbReference>
<feature type="transmembrane region" description="Helical" evidence="2">
    <location>
        <begin position="156"/>
        <end position="178"/>
    </location>
</feature>
<keyword evidence="2" id="KW-0472">Membrane</keyword>
<evidence type="ECO:0000313" key="5">
    <source>
        <dbReference type="Proteomes" id="UP000271469"/>
    </source>
</evidence>
<feature type="compositionally biased region" description="Polar residues" evidence="1">
    <location>
        <begin position="84"/>
        <end position="93"/>
    </location>
</feature>
<dbReference type="Pfam" id="PF13828">
    <property type="entry name" value="DUF4190"/>
    <property type="match status" value="1"/>
</dbReference>
<proteinExistence type="predicted"/>
<evidence type="ECO:0000256" key="2">
    <source>
        <dbReference type="SAM" id="Phobius"/>
    </source>
</evidence>
<organism evidence="4 5">
    <name type="scientific">Gordonia insulae</name>
    <dbReference type="NCBI Taxonomy" id="2420509"/>
    <lineage>
        <taxon>Bacteria</taxon>
        <taxon>Bacillati</taxon>
        <taxon>Actinomycetota</taxon>
        <taxon>Actinomycetes</taxon>
        <taxon>Mycobacteriales</taxon>
        <taxon>Gordoniaceae</taxon>
        <taxon>Gordonia</taxon>
    </lineage>
</organism>
<feature type="compositionally biased region" description="Low complexity" evidence="1">
    <location>
        <begin position="94"/>
        <end position="113"/>
    </location>
</feature>
<gene>
    <name evidence="4" type="ORF">D7316_01841</name>
</gene>
<accession>A0A3G8JJQ2</accession>
<evidence type="ECO:0000313" key="4">
    <source>
        <dbReference type="EMBL" id="AZG45246.1"/>
    </source>
</evidence>
<keyword evidence="2" id="KW-1133">Transmembrane helix</keyword>
<evidence type="ECO:0000256" key="1">
    <source>
        <dbReference type="SAM" id="MobiDB-lite"/>
    </source>
</evidence>
<feature type="transmembrane region" description="Helical" evidence="2">
    <location>
        <begin position="199"/>
        <end position="221"/>
    </location>
</feature>